<comment type="caution">
    <text evidence="1">The sequence shown here is derived from an EMBL/GenBank/DDBJ whole genome shotgun (WGS) entry which is preliminary data.</text>
</comment>
<protein>
    <submittedName>
        <fullName evidence="1">Universal stress protein</fullName>
    </submittedName>
</protein>
<dbReference type="EMBL" id="JZWS03000001">
    <property type="protein sequence ID" value="MEW9490912.1"/>
    <property type="molecule type" value="Genomic_DNA"/>
</dbReference>
<evidence type="ECO:0000313" key="1">
    <source>
        <dbReference type="EMBL" id="MEW9490912.1"/>
    </source>
</evidence>
<accession>A0ACC6TM15</accession>
<proteinExistence type="predicted"/>
<name>A0ACC6TM15_9CREN</name>
<organism evidence="1 2">
    <name type="scientific">Candidatus Aramenus sulfurataquae</name>
    <dbReference type="NCBI Taxonomy" id="1326980"/>
    <lineage>
        <taxon>Archaea</taxon>
        <taxon>Thermoproteota</taxon>
        <taxon>Thermoprotei</taxon>
        <taxon>Sulfolobales</taxon>
        <taxon>Sulfolobaceae</taxon>
        <taxon>Candidatus Aramenus</taxon>
    </lineage>
</organism>
<dbReference type="Proteomes" id="UP000053480">
    <property type="component" value="Unassembled WGS sequence"/>
</dbReference>
<reference evidence="1" key="1">
    <citation type="submission" date="2024-07" db="EMBL/GenBank/DDBJ databases">
        <title>Metagenome and Metagenome-Assembled Genomes of Archaea from a hot spring from the geothermal field of Los Azufres, Mexico.</title>
        <authorList>
            <person name="Marin-Paredes R."/>
            <person name="Martinez-Romero E."/>
            <person name="Servin-Garciduenas L.E."/>
        </authorList>
    </citation>
    <scope>NUCLEOTIDE SEQUENCE</scope>
    <source>
        <strain evidence="1">AZ1-454</strain>
    </source>
</reference>
<evidence type="ECO:0000313" key="2">
    <source>
        <dbReference type="Proteomes" id="UP000053480"/>
    </source>
</evidence>
<sequence>MTYEPTYKVSLWFRRVLVPIDGSENSMRALDLAEDFSLRYGSKVTVIYVCHNCDDAEVIKKKVEERIGNKIEYELKVVNAGKDSSIANEILKAISEDTYDAVILGARGTSVNSDINIGSTALSIVANAPITVITVR</sequence>
<gene>
    <name evidence="1" type="ORF">TQ35_0001720</name>
</gene>